<sequence length="173" mass="18891">MPPRAATPTEIENDGCPSGRPMASEPIGRLTGQNFDTQEGIMIGLAKLLDGLMVLYILAATVFGVRTSHVHADDLLASIVGALLGVTLLIMLALPYYLSLTTLSTFHERRAKLVRWLHRMLIALALGTMVLALINGFSPMRMMLLLMLVIAVSVVNLLALAQRRARDHRLGYS</sequence>
<dbReference type="AlphaFoldDB" id="A0A0G3EQT3"/>
<keyword evidence="2" id="KW-1133">Transmembrane helix</keyword>
<feature type="region of interest" description="Disordered" evidence="1">
    <location>
        <begin position="1"/>
        <end position="23"/>
    </location>
</feature>
<evidence type="ECO:0000256" key="1">
    <source>
        <dbReference type="SAM" id="MobiDB-lite"/>
    </source>
</evidence>
<dbReference type="Proteomes" id="UP000036700">
    <property type="component" value="Chromosome"/>
</dbReference>
<name>A0A0G3EQT3_9BURK</name>
<gene>
    <name evidence="3" type="ORF">ABW99_15115</name>
</gene>
<protein>
    <submittedName>
        <fullName evidence="3">Uncharacterized protein</fullName>
    </submittedName>
</protein>
<keyword evidence="2" id="KW-0472">Membrane</keyword>
<feature type="transmembrane region" description="Helical" evidence="2">
    <location>
        <begin position="48"/>
        <end position="69"/>
    </location>
</feature>
<dbReference type="KEGG" id="ptx:ABW99_15115"/>
<feature type="transmembrane region" description="Helical" evidence="2">
    <location>
        <begin position="119"/>
        <end position="137"/>
    </location>
</feature>
<accession>A0A0G3EQT3</accession>
<reference evidence="4" key="1">
    <citation type="submission" date="2015-06" db="EMBL/GenBank/DDBJ databases">
        <authorList>
            <person name="Lim Y.L."/>
            <person name="Ee R."/>
            <person name="Yong D."/>
            <person name="How K.Y."/>
            <person name="Yin W.F."/>
            <person name="Chan K.G."/>
        </authorList>
    </citation>
    <scope>NUCLEOTIDE SEQUENCE [LARGE SCALE GENOMIC DNA]</scope>
    <source>
        <strain evidence="4">DSM 25325</strain>
    </source>
</reference>
<keyword evidence="4" id="KW-1185">Reference proteome</keyword>
<feature type="transmembrane region" description="Helical" evidence="2">
    <location>
        <begin position="143"/>
        <end position="161"/>
    </location>
</feature>
<feature type="transmembrane region" description="Helical" evidence="2">
    <location>
        <begin position="75"/>
        <end position="98"/>
    </location>
</feature>
<evidence type="ECO:0000256" key="2">
    <source>
        <dbReference type="SAM" id="Phobius"/>
    </source>
</evidence>
<evidence type="ECO:0000313" key="3">
    <source>
        <dbReference type="EMBL" id="AKJ69350.1"/>
    </source>
</evidence>
<dbReference type="STRING" id="445709.ABW99_15115"/>
<keyword evidence="2" id="KW-0812">Transmembrane</keyword>
<organism evidence="3 4">
    <name type="scientific">Pandoraea thiooxydans</name>
    <dbReference type="NCBI Taxonomy" id="445709"/>
    <lineage>
        <taxon>Bacteria</taxon>
        <taxon>Pseudomonadati</taxon>
        <taxon>Pseudomonadota</taxon>
        <taxon>Betaproteobacteria</taxon>
        <taxon>Burkholderiales</taxon>
        <taxon>Burkholderiaceae</taxon>
        <taxon>Pandoraea</taxon>
    </lineage>
</organism>
<evidence type="ECO:0000313" key="4">
    <source>
        <dbReference type="Proteomes" id="UP000036700"/>
    </source>
</evidence>
<dbReference type="PATRIC" id="fig|445709.3.peg.3199"/>
<proteinExistence type="predicted"/>
<dbReference type="EMBL" id="CP011568">
    <property type="protein sequence ID" value="AKJ69350.1"/>
    <property type="molecule type" value="Genomic_DNA"/>
</dbReference>